<organism evidence="3 4">
    <name type="scientific">Microbacterium candidum</name>
    <dbReference type="NCBI Taxonomy" id="3041922"/>
    <lineage>
        <taxon>Bacteria</taxon>
        <taxon>Bacillati</taxon>
        <taxon>Actinomycetota</taxon>
        <taxon>Actinomycetes</taxon>
        <taxon>Micrococcales</taxon>
        <taxon>Microbacteriaceae</taxon>
        <taxon>Microbacterium</taxon>
    </lineage>
</organism>
<gene>
    <name evidence="3" type="ORF">QSV35_01270</name>
</gene>
<dbReference type="Pfam" id="PF08327">
    <property type="entry name" value="AHSA1"/>
    <property type="match status" value="1"/>
</dbReference>
<dbReference type="SUPFAM" id="SSF55961">
    <property type="entry name" value="Bet v1-like"/>
    <property type="match status" value="1"/>
</dbReference>
<comment type="similarity">
    <text evidence="1">Belongs to the AHA1 family.</text>
</comment>
<dbReference type="CDD" id="cd07814">
    <property type="entry name" value="SRPBCC_CalC_Aha1-like"/>
    <property type="match status" value="1"/>
</dbReference>
<dbReference type="Proteomes" id="UP001235064">
    <property type="component" value="Unassembled WGS sequence"/>
</dbReference>
<accession>A0ABT7MU17</accession>
<dbReference type="InterPro" id="IPR013538">
    <property type="entry name" value="ASHA1/2-like_C"/>
</dbReference>
<reference evidence="3 4" key="1">
    <citation type="submission" date="2023-06" db="EMBL/GenBank/DDBJ databases">
        <title>Microbacterium sp. nov., isolated from a waste landfill.</title>
        <authorList>
            <person name="Wen W."/>
        </authorList>
    </citation>
    <scope>NUCLEOTIDE SEQUENCE [LARGE SCALE GENOMIC DNA]</scope>
    <source>
        <strain evidence="3 4">ASV49</strain>
    </source>
</reference>
<sequence>MTGITEAGIEIDREFAATPEAVFAAWTSPESFARWFGGREVQVPLDGLDYRAVAGRAWSAMMVLPDGNTIDWAGEFLEVDPPSRLVMTLTDRPADTARAVLTIDLTPTAAGTLMRMTQETPGFTPEQREGVIAGWQTFLDVLGEIAGS</sequence>
<evidence type="ECO:0000313" key="4">
    <source>
        <dbReference type="Proteomes" id="UP001235064"/>
    </source>
</evidence>
<dbReference type="Gene3D" id="3.30.530.20">
    <property type="match status" value="1"/>
</dbReference>
<evidence type="ECO:0000256" key="1">
    <source>
        <dbReference type="ARBA" id="ARBA00006817"/>
    </source>
</evidence>
<feature type="domain" description="Activator of Hsp90 ATPase homologue 1/2-like C-terminal" evidence="2">
    <location>
        <begin position="17"/>
        <end position="145"/>
    </location>
</feature>
<keyword evidence="4" id="KW-1185">Reference proteome</keyword>
<protein>
    <submittedName>
        <fullName evidence="3">SRPBCC domain-containing protein</fullName>
    </submittedName>
</protein>
<comment type="caution">
    <text evidence="3">The sequence shown here is derived from an EMBL/GenBank/DDBJ whole genome shotgun (WGS) entry which is preliminary data.</text>
</comment>
<evidence type="ECO:0000313" key="3">
    <source>
        <dbReference type="EMBL" id="MDL9977951.1"/>
    </source>
</evidence>
<dbReference type="RefSeq" id="WP_286285884.1">
    <property type="nucleotide sequence ID" value="NZ_JASXSZ010000001.1"/>
</dbReference>
<proteinExistence type="inferred from homology"/>
<name>A0ABT7MU17_9MICO</name>
<evidence type="ECO:0000259" key="2">
    <source>
        <dbReference type="Pfam" id="PF08327"/>
    </source>
</evidence>
<dbReference type="EMBL" id="JASXSZ010000001">
    <property type="protein sequence ID" value="MDL9977951.1"/>
    <property type="molecule type" value="Genomic_DNA"/>
</dbReference>
<dbReference type="InterPro" id="IPR023393">
    <property type="entry name" value="START-like_dom_sf"/>
</dbReference>